<dbReference type="InterPro" id="IPR029052">
    <property type="entry name" value="Metallo-depent_PP-like"/>
</dbReference>
<evidence type="ECO:0000256" key="9">
    <source>
        <dbReference type="ARBA" id="ARBA00022801"/>
    </source>
</evidence>
<dbReference type="PATRIC" id="fig|442562.3.peg.1326"/>
<dbReference type="AlphaFoldDB" id="A0A017HSH5"/>
<dbReference type="Gene3D" id="3.90.780.10">
    <property type="entry name" value="5'-Nucleotidase, C-terminal domain"/>
    <property type="match status" value="1"/>
</dbReference>
<comment type="caution">
    <text evidence="14">The sequence shown here is derived from an EMBL/GenBank/DDBJ whole genome shotgun (WGS) entry which is preliminary data.</text>
</comment>
<dbReference type="InterPro" id="IPR006146">
    <property type="entry name" value="5'-Nucleotdase_CS"/>
</dbReference>
<dbReference type="PANTHER" id="PTHR11575:SF6">
    <property type="entry name" value="2',3'-CYCLIC-NUCLEOTIDE 2'-PHOSPHODIESTERASE_3'-NUCLEOTIDASE"/>
    <property type="match status" value="1"/>
</dbReference>
<keyword evidence="10" id="KW-0511">Multifunctional enzyme</keyword>
<dbReference type="GO" id="GO:0008663">
    <property type="term" value="F:2',3'-cyclic-nucleotide 2'-phosphodiesterase activity"/>
    <property type="evidence" value="ECO:0007669"/>
    <property type="project" value="UniProtKB-EC"/>
</dbReference>
<comment type="similarity">
    <text evidence="5 11">Belongs to the 5'-nucleotidase family.</text>
</comment>
<dbReference type="InterPro" id="IPR006311">
    <property type="entry name" value="TAT_signal"/>
</dbReference>
<comment type="catalytic activity">
    <reaction evidence="1">
        <text>a ribonucleoside 3'-phosphate + H2O = a ribonucleoside + phosphate</text>
        <dbReference type="Rhea" id="RHEA:10144"/>
        <dbReference type="ChEBI" id="CHEBI:13197"/>
        <dbReference type="ChEBI" id="CHEBI:15377"/>
        <dbReference type="ChEBI" id="CHEBI:18254"/>
        <dbReference type="ChEBI" id="CHEBI:43474"/>
        <dbReference type="EC" id="3.1.3.6"/>
    </reaction>
</comment>
<dbReference type="GO" id="GO:0030288">
    <property type="term" value="C:outer membrane-bounded periplasmic space"/>
    <property type="evidence" value="ECO:0007669"/>
    <property type="project" value="TreeGrafter"/>
</dbReference>
<dbReference type="GO" id="GO:0046872">
    <property type="term" value="F:metal ion binding"/>
    <property type="evidence" value="ECO:0007669"/>
    <property type="project" value="UniProtKB-KW"/>
</dbReference>
<evidence type="ECO:0000313" key="15">
    <source>
        <dbReference type="Proteomes" id="UP000019666"/>
    </source>
</evidence>
<dbReference type="SUPFAM" id="SSF56300">
    <property type="entry name" value="Metallo-dependent phosphatases"/>
    <property type="match status" value="1"/>
</dbReference>
<keyword evidence="6" id="KW-0479">Metal-binding</keyword>
<evidence type="ECO:0000256" key="4">
    <source>
        <dbReference type="ARBA" id="ARBA00004196"/>
    </source>
</evidence>
<reference evidence="14 15" key="1">
    <citation type="submission" date="2013-02" db="EMBL/GenBank/DDBJ databases">
        <authorList>
            <person name="Fiebig A."/>
            <person name="Goeker M."/>
            <person name="Klenk H.-P.P."/>
        </authorList>
    </citation>
    <scope>NUCLEOTIDE SEQUENCE [LARGE SCALE GENOMIC DNA]</scope>
    <source>
        <strain evidence="14 15">DSM 19309</strain>
    </source>
</reference>
<feature type="domain" description="5'-Nucleotidase C-terminal" evidence="13">
    <location>
        <begin position="438"/>
        <end position="567"/>
    </location>
</feature>
<comment type="cofactor">
    <cofactor evidence="3">
        <name>a divalent metal cation</name>
        <dbReference type="ChEBI" id="CHEBI:60240"/>
    </cofactor>
</comment>
<evidence type="ECO:0000259" key="13">
    <source>
        <dbReference type="Pfam" id="PF02872"/>
    </source>
</evidence>
<comment type="subcellular location">
    <subcellularLocation>
        <location evidence="4">Cell envelope</location>
    </subcellularLocation>
</comment>
<dbReference type="InterPro" id="IPR004843">
    <property type="entry name" value="Calcineurin-like_PHP"/>
</dbReference>
<dbReference type="CDD" id="cd07410">
    <property type="entry name" value="MPP_CpdB_N"/>
    <property type="match status" value="1"/>
</dbReference>
<dbReference type="RefSeq" id="WP_245639199.1">
    <property type="nucleotide sequence ID" value="NZ_KK088562.1"/>
</dbReference>
<feature type="domain" description="Calcineurin-like phosphoesterase" evidence="12">
    <location>
        <begin position="34"/>
        <end position="274"/>
    </location>
</feature>
<evidence type="ECO:0000256" key="2">
    <source>
        <dbReference type="ARBA" id="ARBA00001730"/>
    </source>
</evidence>
<dbReference type="PANTHER" id="PTHR11575">
    <property type="entry name" value="5'-NUCLEOTIDASE-RELATED"/>
    <property type="match status" value="1"/>
</dbReference>
<dbReference type="EC" id="3.1.4.16" evidence="14"/>
<dbReference type="InterPro" id="IPR036907">
    <property type="entry name" value="5'-Nucleotdase_C_sf"/>
</dbReference>
<dbReference type="PROSITE" id="PS00786">
    <property type="entry name" value="5_NUCLEOTIDASE_2"/>
    <property type="match status" value="1"/>
</dbReference>
<evidence type="ECO:0000256" key="10">
    <source>
        <dbReference type="ARBA" id="ARBA00023268"/>
    </source>
</evidence>
<gene>
    <name evidence="14" type="ORF">Rumeso_01337</name>
</gene>
<dbReference type="PROSITE" id="PS51318">
    <property type="entry name" value="TAT"/>
    <property type="match status" value="1"/>
</dbReference>
<dbReference type="Pfam" id="PF02872">
    <property type="entry name" value="5_nucleotid_C"/>
    <property type="match status" value="1"/>
</dbReference>
<dbReference type="HOGENOM" id="CLU_005854_4_1_5"/>
<evidence type="ECO:0000256" key="8">
    <source>
        <dbReference type="ARBA" id="ARBA00022741"/>
    </source>
</evidence>
<evidence type="ECO:0000256" key="6">
    <source>
        <dbReference type="ARBA" id="ARBA00022723"/>
    </source>
</evidence>
<dbReference type="Pfam" id="PF00149">
    <property type="entry name" value="Metallophos"/>
    <property type="match status" value="1"/>
</dbReference>
<dbReference type="InterPro" id="IPR008334">
    <property type="entry name" value="5'-Nucleotdase_C"/>
</dbReference>
<dbReference type="GO" id="GO:0008254">
    <property type="term" value="F:3'-nucleotidase activity"/>
    <property type="evidence" value="ECO:0007669"/>
    <property type="project" value="UniProtKB-EC"/>
</dbReference>
<dbReference type="EMBL" id="AOSK01000036">
    <property type="protein sequence ID" value="EYD77078.1"/>
    <property type="molecule type" value="Genomic_DNA"/>
</dbReference>
<evidence type="ECO:0000256" key="11">
    <source>
        <dbReference type="RuleBase" id="RU362119"/>
    </source>
</evidence>
<organism evidence="14 15">
    <name type="scientific">Rubellimicrobium mesophilum DSM 19309</name>
    <dbReference type="NCBI Taxonomy" id="442562"/>
    <lineage>
        <taxon>Bacteria</taxon>
        <taxon>Pseudomonadati</taxon>
        <taxon>Pseudomonadota</taxon>
        <taxon>Alphaproteobacteria</taxon>
        <taxon>Rhodobacterales</taxon>
        <taxon>Roseobacteraceae</taxon>
        <taxon>Rubellimicrobium</taxon>
    </lineage>
</organism>
<name>A0A017HSH5_9RHOB</name>
<dbReference type="STRING" id="442562.Rumeso_01337"/>
<comment type="catalytic activity">
    <reaction evidence="2">
        <text>a nucleoside 2',3'-cyclic phosphate + H2O = a nucleoside 3'-phosphate + H(+)</text>
        <dbReference type="Rhea" id="RHEA:19621"/>
        <dbReference type="ChEBI" id="CHEBI:15377"/>
        <dbReference type="ChEBI" id="CHEBI:15378"/>
        <dbReference type="ChEBI" id="CHEBI:66949"/>
        <dbReference type="ChEBI" id="CHEBI:66954"/>
        <dbReference type="EC" id="3.1.4.16"/>
    </reaction>
</comment>
<evidence type="ECO:0000259" key="12">
    <source>
        <dbReference type="Pfam" id="PF00149"/>
    </source>
</evidence>
<evidence type="ECO:0000256" key="1">
    <source>
        <dbReference type="ARBA" id="ARBA00000527"/>
    </source>
</evidence>
<dbReference type="PRINTS" id="PR01607">
    <property type="entry name" value="APYRASEFAMLY"/>
</dbReference>
<proteinExistence type="inferred from homology"/>
<dbReference type="Proteomes" id="UP000019666">
    <property type="component" value="Unassembled WGS sequence"/>
</dbReference>
<evidence type="ECO:0000256" key="7">
    <source>
        <dbReference type="ARBA" id="ARBA00022729"/>
    </source>
</evidence>
<evidence type="ECO:0000256" key="3">
    <source>
        <dbReference type="ARBA" id="ARBA00001968"/>
    </source>
</evidence>
<dbReference type="SUPFAM" id="SSF55816">
    <property type="entry name" value="5'-nucleotidase (syn. UDP-sugar hydrolase), C-terminal domain"/>
    <property type="match status" value="1"/>
</dbReference>
<dbReference type="InterPro" id="IPR041827">
    <property type="entry name" value="CpdB_N"/>
</dbReference>
<keyword evidence="8 11" id="KW-0547">Nucleotide-binding</keyword>
<protein>
    <submittedName>
        <fullName evidence="14">2',3'-cyclic-nucleotide 2'-phosphodiesterase</fullName>
        <ecNumber evidence="14">3.1.4.16</ecNumber>
    </submittedName>
</protein>
<keyword evidence="9 11" id="KW-0378">Hydrolase</keyword>
<dbReference type="Gene3D" id="3.60.21.10">
    <property type="match status" value="1"/>
</dbReference>
<dbReference type="InterPro" id="IPR006179">
    <property type="entry name" value="5_nucleotidase/apyrase"/>
</dbReference>
<sequence>MTLRINRRGFLAGTGALIALHPYSARAQAGQAHLRIMETTDIHVHVLPYDYYADAPADTLGLARTASLIKAVRAESTNSLLLDNGDLFQGNPMGDYIAYERGVEGQLHPVTKAMNELGYEASTLGNHEFNYGLDFLAGCLEGASFPFVSANVVTKAGTTPDQDETLVPPYVILDRTIKDGTGEEFPIRIGVIGFAPPQIVEWDRKNLEGRVTTRDIVEAAQAWVPKVRAEGAQLVIALCHSGIGEAEHVPGQENAAIPLAGVEGIDVVLTGHQHLVFPGEDYAETEGVDAAKGTIAGKPAVMAGFWGSHMGLVDLMLEREGEGWRIADFTVEARPIYLRDEDNKVAPTVESDEAVAASVAQEHEETLDYIRRPVGKTAAPLHSYFALVADDPSVQIVNIAQAWYIDQMLEGTEHADLPLLSAAAPFKGGGRGGPDYYTDVPVGDVAIKNVADLYLYPNTVRAVRITGAQVKDWLERSAGMFNQITPGGQDQVLLNPDFRSYNFDVIDGVTYRIDLSQPSKFDTDGNLVAADANRIVDLAYDGQPIDPAQEFIVATNNYRAEGGGSFPGADGSTIVFEAPDTNRDVIVRYIVEQGTIDPAADGNWSFVPMPGTTVLFDTGPKAAEHLDQVPGGLKWSRRGTGRTVRVVQDRALTTRRASCRAPVPCQSCRQGTRSRGTLR</sequence>
<evidence type="ECO:0000256" key="5">
    <source>
        <dbReference type="ARBA" id="ARBA00006654"/>
    </source>
</evidence>
<dbReference type="GO" id="GO:0009166">
    <property type="term" value="P:nucleotide catabolic process"/>
    <property type="evidence" value="ECO:0007669"/>
    <property type="project" value="InterPro"/>
</dbReference>
<dbReference type="GO" id="GO:0000166">
    <property type="term" value="F:nucleotide binding"/>
    <property type="evidence" value="ECO:0007669"/>
    <property type="project" value="UniProtKB-KW"/>
</dbReference>
<dbReference type="NCBIfam" id="NF006938">
    <property type="entry name" value="PRK09420.1"/>
    <property type="match status" value="1"/>
</dbReference>
<evidence type="ECO:0000313" key="14">
    <source>
        <dbReference type="EMBL" id="EYD77078.1"/>
    </source>
</evidence>
<keyword evidence="15" id="KW-1185">Reference proteome</keyword>
<keyword evidence="7" id="KW-0732">Signal</keyword>
<accession>A0A017HSH5</accession>